<dbReference type="AlphaFoldDB" id="A0A2P1PSB4"/>
<dbReference type="InterPro" id="IPR030392">
    <property type="entry name" value="S74_ICA"/>
</dbReference>
<dbReference type="PROSITE" id="PS51688">
    <property type="entry name" value="ICA"/>
    <property type="match status" value="1"/>
</dbReference>
<sequence length="639" mass="64807">MRLSCHRLALGITLALASVGVSANAFTYRGQLSDQGQPANGRYDLRLTLHADAVSGKALASPMTFEDVVVSNGSFTLSFEGPSAISAELWVGVEVRDNDLAAFEATPGRSKALLGNTIGQCWSTTGDSGSNPATHFLGTIDAQPLVLKTANVQSLRIEPSGEVFGAPAVPITANMIGGSSANVVSPGVRGAVIAGGGVPTGTSDPQYANEAPNIVSDHYGTVSGGYGNTVGDNDDTLSESPFAAIGGGLANEATGSAAVVPGGYLNRAVGYVSAIGGGESNFASGSGSAISGGASNIATGYRASVGGGTLNESLGAYSVVAGGINNVARANSSAIAGGEVNTAMGLYSFVSGGFGNCAGATRSFAGGNRAKVRPPTGNDQDSCAFVPTTPGGDSGSFAWADSQSSDFVTSGSDQFIVRAQGGVGINAAPVVPNVEMMIQANATGSETSNIWLKQRSTNRGILFSAGDGTGANDSGFYIDHYNGGPPVRRMSLANDGSVFIRSNTTGANSGVAMAPGDGAFTSLSDRHAKTAIEPVDARSILERVVQMPISSWQYKAQPGDVRHIGPMAQDFMAAFSVGSTDKGINTIDADGEALAAIQGLNEKLAAENAALVSEQQLLRQELESIRSRLDDLVEAAGHE</sequence>
<dbReference type="EMBL" id="CP027860">
    <property type="protein sequence ID" value="AVP97746.1"/>
    <property type="molecule type" value="Genomic_DNA"/>
</dbReference>
<dbReference type="InterPro" id="IPR011049">
    <property type="entry name" value="Serralysin-like_metalloprot_C"/>
</dbReference>
<dbReference type="KEGG" id="xba:C7S18_11290"/>
<name>A0A2P1PSB4_9GAMM</name>
<gene>
    <name evidence="4" type="ORF">C7S18_11290</name>
</gene>
<feature type="chain" id="PRO_5015128420" description="Peptidase S74 domain-containing protein" evidence="2">
    <location>
        <begin position="24"/>
        <end position="639"/>
    </location>
</feature>
<evidence type="ECO:0000259" key="3">
    <source>
        <dbReference type="PROSITE" id="PS51688"/>
    </source>
</evidence>
<evidence type="ECO:0000256" key="1">
    <source>
        <dbReference type="SAM" id="Coils"/>
    </source>
</evidence>
<evidence type="ECO:0000313" key="4">
    <source>
        <dbReference type="EMBL" id="AVP97746.1"/>
    </source>
</evidence>
<feature type="domain" description="Peptidase S74" evidence="3">
    <location>
        <begin position="524"/>
        <end position="629"/>
    </location>
</feature>
<dbReference type="Gene3D" id="2.150.10.10">
    <property type="entry name" value="Serralysin-like metalloprotease, C-terminal"/>
    <property type="match status" value="1"/>
</dbReference>
<reference evidence="4 5" key="2">
    <citation type="submission" date="2018-03" db="EMBL/GenBank/DDBJ databases">
        <authorList>
            <person name="Keele B.F."/>
        </authorList>
    </citation>
    <scope>NUCLEOTIDE SEQUENCE [LARGE SCALE GENOMIC DNA]</scope>
    <source>
        <strain evidence="4 5">D13</strain>
    </source>
</reference>
<accession>A0A2P1PSB4</accession>
<keyword evidence="5" id="KW-1185">Reference proteome</keyword>
<dbReference type="Proteomes" id="UP000241074">
    <property type="component" value="Chromosome"/>
</dbReference>
<reference evidence="4 5" key="1">
    <citation type="submission" date="2018-03" db="EMBL/GenBank/DDBJ databases">
        <title>Ahniella affigens gen. nov., sp. nov., a gammaproteobacterium isolated from sandy soil near a stream.</title>
        <authorList>
            <person name="Ko Y."/>
            <person name="Kim J.-H."/>
        </authorList>
    </citation>
    <scope>NUCLEOTIDE SEQUENCE [LARGE SCALE GENOMIC DNA]</scope>
    <source>
        <strain evidence="4 5">D13</strain>
    </source>
</reference>
<proteinExistence type="predicted"/>
<feature type="coiled-coil region" evidence="1">
    <location>
        <begin position="601"/>
        <end position="635"/>
    </location>
</feature>
<protein>
    <recommendedName>
        <fullName evidence="3">Peptidase S74 domain-containing protein</fullName>
    </recommendedName>
</protein>
<dbReference type="Pfam" id="PF13884">
    <property type="entry name" value="Peptidase_S74"/>
    <property type="match status" value="1"/>
</dbReference>
<evidence type="ECO:0000313" key="5">
    <source>
        <dbReference type="Proteomes" id="UP000241074"/>
    </source>
</evidence>
<feature type="signal peptide" evidence="2">
    <location>
        <begin position="1"/>
        <end position="23"/>
    </location>
</feature>
<dbReference type="OrthoDB" id="4463518at2"/>
<keyword evidence="2" id="KW-0732">Signal</keyword>
<organism evidence="4 5">
    <name type="scientific">Ahniella affigens</name>
    <dbReference type="NCBI Taxonomy" id="2021234"/>
    <lineage>
        <taxon>Bacteria</taxon>
        <taxon>Pseudomonadati</taxon>
        <taxon>Pseudomonadota</taxon>
        <taxon>Gammaproteobacteria</taxon>
        <taxon>Lysobacterales</taxon>
        <taxon>Rhodanobacteraceae</taxon>
        <taxon>Ahniella</taxon>
    </lineage>
</organism>
<evidence type="ECO:0000256" key="2">
    <source>
        <dbReference type="SAM" id="SignalP"/>
    </source>
</evidence>
<keyword evidence="1" id="KW-0175">Coiled coil</keyword>
<dbReference type="RefSeq" id="WP_106891666.1">
    <property type="nucleotide sequence ID" value="NZ_CP027860.1"/>
</dbReference>